<dbReference type="RefSeq" id="WP_151070954.1">
    <property type="nucleotide sequence ID" value="NZ_CP032519.1"/>
</dbReference>
<dbReference type="Proteomes" id="UP000325743">
    <property type="component" value="Chromosome 2"/>
</dbReference>
<accession>A0A5P3VH52</accession>
<evidence type="ECO:0000313" key="2">
    <source>
        <dbReference type="Proteomes" id="UP000325743"/>
    </source>
</evidence>
<proteinExistence type="predicted"/>
<gene>
    <name evidence="1" type="ORF">D2917_12825</name>
</gene>
<dbReference type="EMBL" id="CP032519">
    <property type="protein sequence ID" value="QEZ45245.1"/>
    <property type="molecule type" value="Genomic_DNA"/>
</dbReference>
<sequence length="298" mass="32185">MNTFVYNTQTNDTQDSQYNVLGHLMPARMFVFVIVDEPGTDGFLVRRVYTSIEDPYLQELELSPLQARREVFPDKYGLWGRDPNSTASIAEHVMGYEKITSFASASSQFPDGAARMAGKVIYVDIAKAKRSGARLVTTQEIRQSLQTYVQQHPHLKNRVNKILNYAEGLDREVLVQPDPRVPPSGIFTKGGLAVSLGIVKYARVVQVVGVAFTAYDLGVATDQSFKTKSIRPIEKEVVRQIGGWGGAIAGAKMGAATGALVGIETGPGTIITGLIGGIVFGAIGYFGGSAVADQIPDK</sequence>
<protein>
    <submittedName>
        <fullName evidence="1">Glycine zipper family protein</fullName>
    </submittedName>
</protein>
<reference evidence="1 2" key="1">
    <citation type="submission" date="2018-09" db="EMBL/GenBank/DDBJ databases">
        <title>Complete genome sequence of Cupriavidus oxalaticus T2, a bacterium capable of phenol tolerance and degradation.</title>
        <authorList>
            <person name="Yan J."/>
        </authorList>
    </citation>
    <scope>NUCLEOTIDE SEQUENCE [LARGE SCALE GENOMIC DNA]</scope>
    <source>
        <strain evidence="1 2">T2</strain>
    </source>
</reference>
<name>A0A5P3VH52_9BURK</name>
<organism evidence="1 2">
    <name type="scientific">Cupriavidus oxalaticus</name>
    <dbReference type="NCBI Taxonomy" id="96344"/>
    <lineage>
        <taxon>Bacteria</taxon>
        <taxon>Pseudomonadati</taxon>
        <taxon>Pseudomonadota</taxon>
        <taxon>Betaproteobacteria</taxon>
        <taxon>Burkholderiales</taxon>
        <taxon>Burkholderiaceae</taxon>
        <taxon>Cupriavidus</taxon>
    </lineage>
</organism>
<dbReference type="PANTHER" id="PTHR21525">
    <property type="entry name" value="MOTILE SPERM PROTEIN"/>
    <property type="match status" value="1"/>
</dbReference>
<evidence type="ECO:0000313" key="1">
    <source>
        <dbReference type="EMBL" id="QEZ45245.1"/>
    </source>
</evidence>
<dbReference type="AlphaFoldDB" id="A0A5P3VH52"/>
<dbReference type="PANTHER" id="PTHR21525:SF9">
    <property type="entry name" value="CHANNEL_COLICIN DOMAIN-CONTAINING PROTEIN"/>
    <property type="match status" value="1"/>
</dbReference>